<feature type="transmembrane region" description="Helical" evidence="1">
    <location>
        <begin position="112"/>
        <end position="131"/>
    </location>
</feature>
<organism evidence="2 3">
    <name type="scientific">Haloarcula vallismortis ATCC 29715</name>
    <dbReference type="NCBI Taxonomy" id="662477"/>
    <lineage>
        <taxon>Archaea</taxon>
        <taxon>Methanobacteriati</taxon>
        <taxon>Methanobacteriota</taxon>
        <taxon>Stenosarchaea group</taxon>
        <taxon>Halobacteria</taxon>
        <taxon>Halobacteriales</taxon>
        <taxon>Haloarculaceae</taxon>
        <taxon>Haloarcula</taxon>
    </lineage>
</organism>
<comment type="caution">
    <text evidence="2">The sequence shown here is derived from an EMBL/GenBank/DDBJ whole genome shotgun (WGS) entry which is preliminary data.</text>
</comment>
<evidence type="ECO:0000313" key="2">
    <source>
        <dbReference type="EMBL" id="EMA03802.1"/>
    </source>
</evidence>
<keyword evidence="1" id="KW-0472">Membrane</keyword>
<name>M0J3S8_HALVA</name>
<feature type="transmembrane region" description="Helical" evidence="1">
    <location>
        <begin position="41"/>
        <end position="63"/>
    </location>
</feature>
<feature type="transmembrane region" description="Helical" evidence="1">
    <location>
        <begin position="70"/>
        <end position="92"/>
    </location>
</feature>
<reference evidence="2 3" key="1">
    <citation type="journal article" date="2014" name="PLoS Genet.">
        <title>Phylogenetically driven sequencing of extremely halophilic archaea reveals strategies for static and dynamic osmo-response.</title>
        <authorList>
            <person name="Becker E.A."/>
            <person name="Seitzer P.M."/>
            <person name="Tritt A."/>
            <person name="Larsen D."/>
            <person name="Krusor M."/>
            <person name="Yao A.I."/>
            <person name="Wu D."/>
            <person name="Madern D."/>
            <person name="Eisen J.A."/>
            <person name="Darling A.E."/>
            <person name="Facciotti M.T."/>
        </authorList>
    </citation>
    <scope>NUCLEOTIDE SEQUENCE [LARGE SCALE GENOMIC DNA]</scope>
    <source>
        <strain evidence="2 3">ATCC 29715</strain>
    </source>
</reference>
<dbReference type="PATRIC" id="fig|662477.6.peg.2838"/>
<accession>M0J3S8</accession>
<proteinExistence type="predicted"/>
<evidence type="ECO:0000256" key="1">
    <source>
        <dbReference type="SAM" id="Phobius"/>
    </source>
</evidence>
<dbReference type="AlphaFoldDB" id="M0J3S8"/>
<protein>
    <submittedName>
        <fullName evidence="2">Uncharacterized protein</fullName>
    </submittedName>
</protein>
<dbReference type="EMBL" id="AOLQ01000059">
    <property type="protein sequence ID" value="EMA03802.1"/>
    <property type="molecule type" value="Genomic_DNA"/>
</dbReference>
<keyword evidence="1" id="KW-1133">Transmembrane helix</keyword>
<dbReference type="Proteomes" id="UP000011534">
    <property type="component" value="Unassembled WGS sequence"/>
</dbReference>
<gene>
    <name evidence="2" type="ORF">C437_14552</name>
</gene>
<keyword evidence="3" id="KW-1185">Reference proteome</keyword>
<keyword evidence="1" id="KW-0812">Transmembrane</keyword>
<sequence>MPGAFAPLALAVRGGVAQLNTFGVQHGRMNAQNRHGDPVDPVPFLVCTATAVMLLFSVGPLYGLAYGLPVWAGLTVATAGTITVAVVSYHRLVWTAPPPSVHIAPELRFQRLIYIGIGFAVLLVAVSAPLAL</sequence>
<evidence type="ECO:0000313" key="3">
    <source>
        <dbReference type="Proteomes" id="UP000011534"/>
    </source>
</evidence>